<comment type="caution">
    <text evidence="2">The sequence shown here is derived from an EMBL/GenBank/DDBJ whole genome shotgun (WGS) entry which is preliminary data.</text>
</comment>
<proteinExistence type="predicted"/>
<protein>
    <submittedName>
        <fullName evidence="2">Uncharacterized protein</fullName>
    </submittedName>
</protein>
<evidence type="ECO:0000313" key="2">
    <source>
        <dbReference type="EMBL" id="KAJ4442901.1"/>
    </source>
</evidence>
<feature type="region of interest" description="Disordered" evidence="1">
    <location>
        <begin position="98"/>
        <end position="125"/>
    </location>
</feature>
<gene>
    <name evidence="2" type="ORF">ANN_04494</name>
</gene>
<evidence type="ECO:0000313" key="3">
    <source>
        <dbReference type="Proteomes" id="UP001148838"/>
    </source>
</evidence>
<feature type="compositionally biased region" description="Acidic residues" evidence="1">
    <location>
        <begin position="101"/>
        <end position="125"/>
    </location>
</feature>
<sequence>MMSTNLLRLLQLQQLLKMPTMGVDTLLSKSTTELDPENAVETQSDLFVLSSALEDCQQGTHVHLSGNVVVHHPVGSKIPHFHRVYEWRPNLATLVTRGKDDEADVEQLQLEEEEEGEEEEKEEGR</sequence>
<accession>A0ABQ8T8Q0</accession>
<evidence type="ECO:0000256" key="1">
    <source>
        <dbReference type="SAM" id="MobiDB-lite"/>
    </source>
</evidence>
<organism evidence="2 3">
    <name type="scientific">Periplaneta americana</name>
    <name type="common">American cockroach</name>
    <name type="synonym">Blatta americana</name>
    <dbReference type="NCBI Taxonomy" id="6978"/>
    <lineage>
        <taxon>Eukaryota</taxon>
        <taxon>Metazoa</taxon>
        <taxon>Ecdysozoa</taxon>
        <taxon>Arthropoda</taxon>
        <taxon>Hexapoda</taxon>
        <taxon>Insecta</taxon>
        <taxon>Pterygota</taxon>
        <taxon>Neoptera</taxon>
        <taxon>Polyneoptera</taxon>
        <taxon>Dictyoptera</taxon>
        <taxon>Blattodea</taxon>
        <taxon>Blattoidea</taxon>
        <taxon>Blattidae</taxon>
        <taxon>Blattinae</taxon>
        <taxon>Periplaneta</taxon>
    </lineage>
</organism>
<keyword evidence="3" id="KW-1185">Reference proteome</keyword>
<dbReference type="EMBL" id="JAJSOF020000013">
    <property type="protein sequence ID" value="KAJ4442901.1"/>
    <property type="molecule type" value="Genomic_DNA"/>
</dbReference>
<reference evidence="2 3" key="1">
    <citation type="journal article" date="2022" name="Allergy">
        <title>Genome assembly and annotation of Periplaneta americana reveal a comprehensive cockroach allergen profile.</title>
        <authorList>
            <person name="Wang L."/>
            <person name="Xiong Q."/>
            <person name="Saelim N."/>
            <person name="Wang L."/>
            <person name="Nong W."/>
            <person name="Wan A.T."/>
            <person name="Shi M."/>
            <person name="Liu X."/>
            <person name="Cao Q."/>
            <person name="Hui J.H.L."/>
            <person name="Sookrung N."/>
            <person name="Leung T.F."/>
            <person name="Tungtrongchitr A."/>
            <person name="Tsui S.K.W."/>
        </authorList>
    </citation>
    <scope>NUCLEOTIDE SEQUENCE [LARGE SCALE GENOMIC DNA]</scope>
    <source>
        <strain evidence="2">PWHHKU_190912</strain>
    </source>
</reference>
<name>A0ABQ8T8Q0_PERAM</name>
<dbReference type="Proteomes" id="UP001148838">
    <property type="component" value="Unassembled WGS sequence"/>
</dbReference>